<organism evidence="2 3">
    <name type="scientific">Alkalimonas collagenimarina</name>
    <dbReference type="NCBI Taxonomy" id="400390"/>
    <lineage>
        <taxon>Bacteria</taxon>
        <taxon>Pseudomonadati</taxon>
        <taxon>Pseudomonadota</taxon>
        <taxon>Gammaproteobacteria</taxon>
        <taxon>Alkalimonas</taxon>
    </lineage>
</organism>
<name>A0ABT9GWN5_9GAMM</name>
<evidence type="ECO:0000256" key="1">
    <source>
        <dbReference type="SAM" id="MobiDB-lite"/>
    </source>
</evidence>
<evidence type="ECO:0008006" key="4">
    <source>
        <dbReference type="Google" id="ProtNLM"/>
    </source>
</evidence>
<dbReference type="Proteomes" id="UP001231616">
    <property type="component" value="Unassembled WGS sequence"/>
</dbReference>
<comment type="caution">
    <text evidence="2">The sequence shown here is derived from an EMBL/GenBank/DDBJ whole genome shotgun (WGS) entry which is preliminary data.</text>
</comment>
<accession>A0ABT9GWN5</accession>
<proteinExistence type="predicted"/>
<dbReference type="RefSeq" id="WP_305892741.1">
    <property type="nucleotide sequence ID" value="NZ_JAUZVZ010000005.1"/>
</dbReference>
<sequence length="502" mass="56916">MLGLLKTGLMAALLLLVSCSSGPRPQHDPVEQARQIQAFADRLEQVCLDRNLTIHPYPHEGDHAVAQSCTMWRRARGSSDFDNRFFVYQNHHSLVNELKHRFGVIYHRQIGTVGVCEVGREHYMLLRDGETVLNIVYQRHANNGAYCNPRAPEGRWQEVMVRLSKACAFESEYGMYYLLACGDSRRSPYMRTAWYGTNVGNSPEDIVIARQSVLNLARLSVEEIEQQQLAQQSRDADEAWLLGVAYHIDGIDHFIERIASSNQSNREHNQAMLQRVRQEREARYQAISAGIMQGLQSGQANIAESLARHETFAADVSREWQRQQYQNTLQELTQRPQFDAAQLLPYQRDPSQTVRQPSSMSQTESHALSTQQVSKSISSRAAQSSAATPAQPQATTADKPNQCWFHAEPPLSSCIETNTFENRGDLIIVTTNRCSRRIYARSCGARTNAPEFCAVSGLLPGQSWSHKVYKSWQPTGQYRNQWVGSESPAEDWICADKAQWQR</sequence>
<dbReference type="EMBL" id="JAUZVZ010000005">
    <property type="protein sequence ID" value="MDP4535473.1"/>
    <property type="molecule type" value="Genomic_DNA"/>
</dbReference>
<evidence type="ECO:0000313" key="3">
    <source>
        <dbReference type="Proteomes" id="UP001231616"/>
    </source>
</evidence>
<protein>
    <recommendedName>
        <fullName evidence="4">Lipoprotein</fullName>
    </recommendedName>
</protein>
<keyword evidence="3" id="KW-1185">Reference proteome</keyword>
<feature type="compositionally biased region" description="Polar residues" evidence="1">
    <location>
        <begin position="349"/>
        <end position="380"/>
    </location>
</feature>
<feature type="compositionally biased region" description="Low complexity" evidence="1">
    <location>
        <begin position="381"/>
        <end position="397"/>
    </location>
</feature>
<evidence type="ECO:0000313" key="2">
    <source>
        <dbReference type="EMBL" id="MDP4535473.1"/>
    </source>
</evidence>
<feature type="region of interest" description="Disordered" evidence="1">
    <location>
        <begin position="349"/>
        <end position="402"/>
    </location>
</feature>
<reference evidence="2 3" key="1">
    <citation type="submission" date="2023-08" db="EMBL/GenBank/DDBJ databases">
        <authorList>
            <person name="Joshi A."/>
            <person name="Thite S."/>
        </authorList>
    </citation>
    <scope>NUCLEOTIDE SEQUENCE [LARGE SCALE GENOMIC DNA]</scope>
    <source>
        <strain evidence="2 3">AC40</strain>
    </source>
</reference>
<gene>
    <name evidence="2" type="ORF">Q3O60_04620</name>
</gene>
<dbReference type="PROSITE" id="PS51257">
    <property type="entry name" value="PROKAR_LIPOPROTEIN"/>
    <property type="match status" value="1"/>
</dbReference>